<dbReference type="Proteomes" id="UP000078113">
    <property type="component" value="Unassembled WGS sequence"/>
</dbReference>
<feature type="region of interest" description="Disordered" evidence="1">
    <location>
        <begin position="117"/>
        <end position="138"/>
    </location>
</feature>
<reference evidence="2" key="2">
    <citation type="journal article" date="2019" name="IMA Fungus">
        <title>Genome sequencing and comparison of five Tilletia species to identify candidate genes for the detection of regulated species infecting wheat.</title>
        <authorList>
            <person name="Nguyen H.D.T."/>
            <person name="Sultana T."/>
            <person name="Kesanakurti P."/>
            <person name="Hambleton S."/>
        </authorList>
    </citation>
    <scope>NUCLEOTIDE SEQUENCE</scope>
    <source>
        <strain evidence="2">DAOMC 236422</strain>
    </source>
</reference>
<dbReference type="AlphaFoldDB" id="A0A8X7NHG7"/>
<sequence length="276" mass="30474">MCCKFLTGGDPNGADSTPPKYVPLHPLIISRLDIIDADIVAEQDRQLWNKSAKATARRAAAQKAVGPSDPLPDIPKRITSSSTGDSSRIPNQGNDAHYNDDVVALNAVDDGADDVALDDVDDNADDHGNYENDREKKKRPLRVYHDVIRLNKKLSKSGRQRRNRRIRSLMEGNAQVKAQILAMVEHIPALGTFFANAIDDVDQTLLEYQRSPHPKSAPKHPTLSLQRPTQHSYLPVSATIQTSANPLVFTPGAFQYRVPRFDDVRSSEALTNVPQG</sequence>
<keyword evidence="3" id="KW-1185">Reference proteome</keyword>
<dbReference type="EMBL" id="LWDG02000006">
    <property type="protein sequence ID" value="KAE8271971.1"/>
    <property type="molecule type" value="Genomic_DNA"/>
</dbReference>
<gene>
    <name evidence="2" type="ORF">A4X09_0g329</name>
</gene>
<evidence type="ECO:0000256" key="1">
    <source>
        <dbReference type="SAM" id="MobiDB-lite"/>
    </source>
</evidence>
<comment type="caution">
    <text evidence="2">The sequence shown here is derived from an EMBL/GenBank/DDBJ whole genome shotgun (WGS) entry which is preliminary data.</text>
</comment>
<reference evidence="2" key="1">
    <citation type="submission" date="2016-04" db="EMBL/GenBank/DDBJ databases">
        <authorList>
            <person name="Nguyen H.D."/>
            <person name="Samba Siva P."/>
            <person name="Cullis J."/>
            <person name="Levesque C.A."/>
            <person name="Hambleton S."/>
        </authorList>
    </citation>
    <scope>NUCLEOTIDE SEQUENCE</scope>
    <source>
        <strain evidence="2">DAOMC 236422</strain>
    </source>
</reference>
<feature type="compositionally biased region" description="Polar residues" evidence="1">
    <location>
        <begin position="78"/>
        <end position="94"/>
    </location>
</feature>
<organism evidence="2 3">
    <name type="scientific">Tilletia walkeri</name>
    <dbReference type="NCBI Taxonomy" id="117179"/>
    <lineage>
        <taxon>Eukaryota</taxon>
        <taxon>Fungi</taxon>
        <taxon>Dikarya</taxon>
        <taxon>Basidiomycota</taxon>
        <taxon>Ustilaginomycotina</taxon>
        <taxon>Exobasidiomycetes</taxon>
        <taxon>Tilletiales</taxon>
        <taxon>Tilletiaceae</taxon>
        <taxon>Tilletia</taxon>
    </lineage>
</organism>
<protein>
    <submittedName>
        <fullName evidence="2">Uncharacterized protein</fullName>
    </submittedName>
</protein>
<feature type="compositionally biased region" description="Basic and acidic residues" evidence="1">
    <location>
        <begin position="125"/>
        <end position="135"/>
    </location>
</feature>
<evidence type="ECO:0000313" key="3">
    <source>
        <dbReference type="Proteomes" id="UP000078113"/>
    </source>
</evidence>
<name>A0A8X7NHG7_9BASI</name>
<proteinExistence type="predicted"/>
<accession>A0A8X7NHG7</accession>
<evidence type="ECO:0000313" key="2">
    <source>
        <dbReference type="EMBL" id="KAE8271971.1"/>
    </source>
</evidence>
<feature type="region of interest" description="Disordered" evidence="1">
    <location>
        <begin position="59"/>
        <end position="98"/>
    </location>
</feature>